<feature type="repeat" description="ANK" evidence="8">
    <location>
        <begin position="464"/>
        <end position="497"/>
    </location>
</feature>
<dbReference type="PANTHER" id="PTHR48182">
    <property type="entry name" value="PROTEIN SERAC1"/>
    <property type="match status" value="1"/>
</dbReference>
<evidence type="ECO:0000256" key="6">
    <source>
        <dbReference type="ARBA" id="ARBA00023128"/>
    </source>
</evidence>
<dbReference type="AlphaFoldDB" id="A0AA40A369"/>
<dbReference type="SUPFAM" id="SSF53474">
    <property type="entry name" value="alpha/beta-Hydrolases"/>
    <property type="match status" value="1"/>
</dbReference>
<proteinExistence type="inferred from homology"/>
<dbReference type="GO" id="GO:0016020">
    <property type="term" value="C:membrane"/>
    <property type="evidence" value="ECO:0007669"/>
    <property type="project" value="UniProtKB-SubCell"/>
</dbReference>
<evidence type="ECO:0000259" key="9">
    <source>
        <dbReference type="Pfam" id="PF05057"/>
    </source>
</evidence>
<evidence type="ECO:0000256" key="3">
    <source>
        <dbReference type="ARBA" id="ARBA00004370"/>
    </source>
</evidence>
<dbReference type="Proteomes" id="UP001172102">
    <property type="component" value="Unassembled WGS sequence"/>
</dbReference>
<reference evidence="10" key="1">
    <citation type="submission" date="2023-06" db="EMBL/GenBank/DDBJ databases">
        <title>Genome-scale phylogeny and comparative genomics of the fungal order Sordariales.</title>
        <authorList>
            <consortium name="Lawrence Berkeley National Laboratory"/>
            <person name="Hensen N."/>
            <person name="Bonometti L."/>
            <person name="Westerberg I."/>
            <person name="Brannstrom I.O."/>
            <person name="Guillou S."/>
            <person name="Cros-Aarteil S."/>
            <person name="Calhoun S."/>
            <person name="Haridas S."/>
            <person name="Kuo A."/>
            <person name="Mondo S."/>
            <person name="Pangilinan J."/>
            <person name="Riley R."/>
            <person name="Labutti K."/>
            <person name="Andreopoulos B."/>
            <person name="Lipzen A."/>
            <person name="Chen C."/>
            <person name="Yanf M."/>
            <person name="Daum C."/>
            <person name="Ng V."/>
            <person name="Clum A."/>
            <person name="Steindorff A."/>
            <person name="Ohm R."/>
            <person name="Martin F."/>
            <person name="Silar P."/>
            <person name="Natvig D."/>
            <person name="Lalanne C."/>
            <person name="Gautier V."/>
            <person name="Ament-Velasquez S.L."/>
            <person name="Kruys A."/>
            <person name="Hutchinson M.I."/>
            <person name="Powell A.J."/>
            <person name="Barry K."/>
            <person name="Miller A.N."/>
            <person name="Grigoriev I.V."/>
            <person name="Debuchy R."/>
            <person name="Gladieux P."/>
            <person name="Thoren M.H."/>
            <person name="Johannesson H."/>
        </authorList>
    </citation>
    <scope>NUCLEOTIDE SEQUENCE</scope>
    <source>
        <strain evidence="10">SMH4607-1</strain>
    </source>
</reference>
<protein>
    <recommendedName>
        <fullName evidence="9">DUF676 domain-containing protein</fullName>
    </recommendedName>
</protein>
<evidence type="ECO:0000256" key="2">
    <source>
        <dbReference type="ARBA" id="ARBA00004240"/>
    </source>
</evidence>
<gene>
    <name evidence="10" type="ORF">B0H67DRAFT_590286</name>
</gene>
<evidence type="ECO:0000256" key="5">
    <source>
        <dbReference type="ARBA" id="ARBA00022824"/>
    </source>
</evidence>
<dbReference type="InterPro" id="IPR052374">
    <property type="entry name" value="SERAC1"/>
</dbReference>
<dbReference type="PANTHER" id="PTHR48182:SF2">
    <property type="entry name" value="PROTEIN SERAC1"/>
    <property type="match status" value="1"/>
</dbReference>
<dbReference type="EMBL" id="JAUKUA010000006">
    <property type="protein sequence ID" value="KAK0708450.1"/>
    <property type="molecule type" value="Genomic_DNA"/>
</dbReference>
<comment type="similarity">
    <text evidence="4">Belongs to the putative lipase ROG1 family.</text>
</comment>
<dbReference type="GO" id="GO:0005739">
    <property type="term" value="C:mitochondrion"/>
    <property type="evidence" value="ECO:0007669"/>
    <property type="project" value="UniProtKB-SubCell"/>
</dbReference>
<dbReference type="SUPFAM" id="SSF48403">
    <property type="entry name" value="Ankyrin repeat"/>
    <property type="match status" value="1"/>
</dbReference>
<dbReference type="GO" id="GO:0005783">
    <property type="term" value="C:endoplasmic reticulum"/>
    <property type="evidence" value="ECO:0007669"/>
    <property type="project" value="UniProtKB-SubCell"/>
</dbReference>
<keyword evidence="7" id="KW-0472">Membrane</keyword>
<name>A0AA40A369_9PEZI</name>
<dbReference type="Pfam" id="PF05057">
    <property type="entry name" value="DUF676"/>
    <property type="match status" value="1"/>
</dbReference>
<sequence length="563" mass="62474">MAAETPPYICPEVSEDGLTILFDNTAKRGPQSVEFGVDIVFVHGLNGHAKKTWCHENGFFWPAELRRVLPQSRVMTFGYNSSVQSEFISNFIRIKGIAAFLNGALVNARSKSLEIHRPLVFVSHSLGGLVAKAALVAMAQASMAGVNDLHYLHDAVRGFVFFGTPHGGSSVLGKSRVNIMKKMCLAAFLEIPPKLEDALRAGSDEALDLADGFRNTKPFVDQKLLIATYYEQLGTPGLSGRVVSEMEATILYQKANPPEPINADHRGMVRFSELESGIAANPVGLLKRWEAKLKAGGLNILPWRHKFDTAGLSFQPEWHVGSVIPANHDYERTMNLARQLREELEESKIRAALEASMWHNLAGRPTEPTTEVPAPTPETLRYQADIAAFMQHYGDALVEQVDVFHSLEQQTAVFQAMLRLTKGSLHRDSDTGRTLMHWLAMNGKADLLPKLQQLGFKTSDKDSDYRTPLHLAVICNHVGAVRVLLEECQADANVKDLRNLLPFHYSLQIDLDNTKAKSGRVEARRDIIRMLAEKTDPNKVEGHLAMRAIRVLKANPEADIVVL</sequence>
<evidence type="ECO:0000256" key="7">
    <source>
        <dbReference type="ARBA" id="ARBA00023136"/>
    </source>
</evidence>
<dbReference type="Pfam" id="PF12796">
    <property type="entry name" value="Ank_2"/>
    <property type="match status" value="1"/>
</dbReference>
<evidence type="ECO:0000313" key="11">
    <source>
        <dbReference type="Proteomes" id="UP001172102"/>
    </source>
</evidence>
<dbReference type="InterPro" id="IPR002110">
    <property type="entry name" value="Ankyrin_rpt"/>
</dbReference>
<keyword evidence="6" id="KW-0496">Mitochondrion</keyword>
<dbReference type="Gene3D" id="3.40.50.1820">
    <property type="entry name" value="alpha/beta hydrolase"/>
    <property type="match status" value="1"/>
</dbReference>
<evidence type="ECO:0000313" key="10">
    <source>
        <dbReference type="EMBL" id="KAK0708450.1"/>
    </source>
</evidence>
<dbReference type="Gene3D" id="1.25.40.20">
    <property type="entry name" value="Ankyrin repeat-containing domain"/>
    <property type="match status" value="1"/>
</dbReference>
<dbReference type="InterPro" id="IPR029058">
    <property type="entry name" value="AB_hydrolase_fold"/>
</dbReference>
<dbReference type="InterPro" id="IPR007751">
    <property type="entry name" value="DUF676_lipase-like"/>
</dbReference>
<comment type="caution">
    <text evidence="10">The sequence shown here is derived from an EMBL/GenBank/DDBJ whole genome shotgun (WGS) entry which is preliminary data.</text>
</comment>
<dbReference type="PROSITE" id="PS50088">
    <property type="entry name" value="ANK_REPEAT"/>
    <property type="match status" value="1"/>
</dbReference>
<feature type="domain" description="DUF676" evidence="9">
    <location>
        <begin position="39"/>
        <end position="219"/>
    </location>
</feature>
<evidence type="ECO:0000256" key="4">
    <source>
        <dbReference type="ARBA" id="ARBA00007920"/>
    </source>
</evidence>
<accession>A0AA40A369</accession>
<keyword evidence="11" id="KW-1185">Reference proteome</keyword>
<evidence type="ECO:0000256" key="1">
    <source>
        <dbReference type="ARBA" id="ARBA00004173"/>
    </source>
</evidence>
<dbReference type="SMART" id="SM00248">
    <property type="entry name" value="ANK"/>
    <property type="match status" value="2"/>
</dbReference>
<keyword evidence="5" id="KW-0256">Endoplasmic reticulum</keyword>
<organism evidence="10 11">
    <name type="scientific">Lasiosphaeris hirsuta</name>
    <dbReference type="NCBI Taxonomy" id="260670"/>
    <lineage>
        <taxon>Eukaryota</taxon>
        <taxon>Fungi</taxon>
        <taxon>Dikarya</taxon>
        <taxon>Ascomycota</taxon>
        <taxon>Pezizomycotina</taxon>
        <taxon>Sordariomycetes</taxon>
        <taxon>Sordariomycetidae</taxon>
        <taxon>Sordariales</taxon>
        <taxon>Lasiosphaeriaceae</taxon>
        <taxon>Lasiosphaeris</taxon>
    </lineage>
</organism>
<evidence type="ECO:0000256" key="8">
    <source>
        <dbReference type="PROSITE-ProRule" id="PRU00023"/>
    </source>
</evidence>
<dbReference type="InterPro" id="IPR036770">
    <property type="entry name" value="Ankyrin_rpt-contain_sf"/>
</dbReference>
<comment type="subcellular location">
    <subcellularLocation>
        <location evidence="2">Endoplasmic reticulum</location>
    </subcellularLocation>
    <subcellularLocation>
        <location evidence="3">Membrane</location>
    </subcellularLocation>
    <subcellularLocation>
        <location evidence="1">Mitochondrion</location>
    </subcellularLocation>
</comment>
<keyword evidence="8" id="KW-0040">ANK repeat</keyword>